<dbReference type="InterPro" id="IPR019819">
    <property type="entry name" value="Carboxylesterase_B_CS"/>
</dbReference>
<evidence type="ECO:0000313" key="7">
    <source>
        <dbReference type="EMBL" id="ENN80005.1"/>
    </source>
</evidence>
<evidence type="ECO:0000256" key="2">
    <source>
        <dbReference type="ARBA" id="ARBA00022487"/>
    </source>
</evidence>
<dbReference type="HOGENOM" id="CLU_228698_0_0_1"/>
<dbReference type="PROSITE" id="PS00941">
    <property type="entry name" value="CARBOXYLESTERASE_B_2"/>
    <property type="match status" value="1"/>
</dbReference>
<dbReference type="ESTHER" id="denpd-n6ue67.2">
    <property type="family name" value="Carb_B_Arthropoda"/>
</dbReference>
<organism evidence="7">
    <name type="scientific">Dendroctonus ponderosae</name>
    <name type="common">Mountain pine beetle</name>
    <dbReference type="NCBI Taxonomy" id="77166"/>
    <lineage>
        <taxon>Eukaryota</taxon>
        <taxon>Metazoa</taxon>
        <taxon>Ecdysozoa</taxon>
        <taxon>Arthropoda</taxon>
        <taxon>Hexapoda</taxon>
        <taxon>Insecta</taxon>
        <taxon>Pterygota</taxon>
        <taxon>Neoptera</taxon>
        <taxon>Endopterygota</taxon>
        <taxon>Coleoptera</taxon>
        <taxon>Polyphaga</taxon>
        <taxon>Cucujiformia</taxon>
        <taxon>Curculionidae</taxon>
        <taxon>Scolytinae</taxon>
        <taxon>Dendroctonus</taxon>
    </lineage>
</organism>
<dbReference type="PANTHER" id="PTHR43142:SF1">
    <property type="entry name" value="CARBOXYLIC ESTER HYDROLASE"/>
    <property type="match status" value="1"/>
</dbReference>
<evidence type="ECO:0000259" key="6">
    <source>
        <dbReference type="Pfam" id="PF00135"/>
    </source>
</evidence>
<dbReference type="InterPro" id="IPR029058">
    <property type="entry name" value="AB_hydrolase_fold"/>
</dbReference>
<dbReference type="SUPFAM" id="SSF53474">
    <property type="entry name" value="alpha/beta-Hydrolases"/>
    <property type="match status" value="5"/>
</dbReference>
<evidence type="ECO:0000256" key="5">
    <source>
        <dbReference type="ARBA" id="ARBA00023180"/>
    </source>
</evidence>
<dbReference type="InterPro" id="IPR002018">
    <property type="entry name" value="CarbesteraseB"/>
</dbReference>
<keyword evidence="2" id="KW-0719">Serine esterase</keyword>
<name>N6UE67_DENPD</name>
<accession>N6UE67</accession>
<evidence type="ECO:0000256" key="3">
    <source>
        <dbReference type="ARBA" id="ARBA00022801"/>
    </source>
</evidence>
<dbReference type="OMA" id="NATYFRY"/>
<dbReference type="Gene3D" id="3.40.50.1820">
    <property type="entry name" value="alpha/beta hydrolase"/>
    <property type="match status" value="5"/>
</dbReference>
<dbReference type="OrthoDB" id="19653at2759"/>
<feature type="domain" description="Carboxylesterase type B" evidence="6">
    <location>
        <begin position="2184"/>
        <end position="2650"/>
    </location>
</feature>
<feature type="domain" description="Carboxylesterase type B" evidence="6">
    <location>
        <begin position="1103"/>
        <end position="1618"/>
    </location>
</feature>
<feature type="non-terminal residue" evidence="7">
    <location>
        <position position="1"/>
    </location>
</feature>
<evidence type="ECO:0000256" key="4">
    <source>
        <dbReference type="ARBA" id="ARBA00023157"/>
    </source>
</evidence>
<dbReference type="Pfam" id="PF00135">
    <property type="entry name" value="COesterase"/>
    <property type="match status" value="5"/>
</dbReference>
<keyword evidence="3" id="KW-0378">Hydrolase</keyword>
<feature type="domain" description="Carboxylesterase type B" evidence="6">
    <location>
        <begin position="1654"/>
        <end position="2173"/>
    </location>
</feature>
<keyword evidence="4" id="KW-1015">Disulfide bond</keyword>
<feature type="domain" description="Carboxylesterase type B" evidence="6">
    <location>
        <begin position="540"/>
        <end position="1019"/>
    </location>
</feature>
<reference evidence="7" key="1">
    <citation type="journal article" date="2013" name="Genome Biol.">
        <title>Draft genome of the mountain pine beetle, Dendroctonus ponderosae Hopkins, a major forest pest.</title>
        <authorList>
            <person name="Keeling C.I."/>
            <person name="Yuen M.M."/>
            <person name="Liao N.Y."/>
            <person name="Docking T.R."/>
            <person name="Chan S.K."/>
            <person name="Taylor G.A."/>
            <person name="Palmquist D.L."/>
            <person name="Jackman S.D."/>
            <person name="Nguyen A."/>
            <person name="Li M."/>
            <person name="Henderson H."/>
            <person name="Janes J.K."/>
            <person name="Zhao Y."/>
            <person name="Pandoh P."/>
            <person name="Moore R."/>
            <person name="Sperling F.A."/>
            <person name="Huber D.P."/>
            <person name="Birol I."/>
            <person name="Jones S.J."/>
            <person name="Bohlmann J."/>
        </authorList>
    </citation>
    <scope>NUCLEOTIDE SEQUENCE</scope>
</reference>
<dbReference type="GO" id="GO:0052689">
    <property type="term" value="F:carboxylic ester hydrolase activity"/>
    <property type="evidence" value="ECO:0007669"/>
    <property type="project" value="UniProtKB-KW"/>
</dbReference>
<evidence type="ECO:0000256" key="1">
    <source>
        <dbReference type="ARBA" id="ARBA00005964"/>
    </source>
</evidence>
<feature type="domain" description="Carboxylesterase type B" evidence="6">
    <location>
        <begin position="20"/>
        <end position="498"/>
    </location>
</feature>
<keyword evidence="5" id="KW-0325">Glycoprotein</keyword>
<dbReference type="EMBL" id="KB740612">
    <property type="protein sequence ID" value="ENN80005.1"/>
    <property type="molecule type" value="Genomic_DNA"/>
</dbReference>
<gene>
    <name evidence="7" type="ORF">YQE_03565</name>
</gene>
<comment type="similarity">
    <text evidence="1">Belongs to the type-B carboxylesterase/lipase family.</text>
</comment>
<proteinExistence type="inferred from homology"/>
<dbReference type="PROSITE" id="PS00122">
    <property type="entry name" value="CARBOXYLESTERASE_B_1"/>
    <property type="match status" value="5"/>
</dbReference>
<dbReference type="PANTHER" id="PTHR43142">
    <property type="entry name" value="CARBOXYLIC ESTER HYDROLASE"/>
    <property type="match status" value="1"/>
</dbReference>
<sequence>MKLQAVICVSLLLFIGTLAQQVTTPDGPVRGVAEQTLSGKTYYAYYTIPYAKPPTGSRRFLAPEAPDPWTEVHDGSSENPNICYQLYNDYDVENEDCLHLNVYTPQNPSEESRNLPVLVNIHGGGFITGNGLASSPTGGMSPKFLVEEDVIFVSFNYRLGVFGFLSTGDEVIPGNAGLADQIQALKWLKKNIAAFGGNPDKITIVGQSAGAASVGYLILSPAASGLFAGAILESGTPLDPWSYQRNQTEISFKTASFVDSEFDYSRDSQRLLEVLQSADARTVDAAATSFANWDAGQPYAVHRLQMQQGFYYTPIIESSVIPEYQYEALADGNINKVPVLMGICSEEGLTNLDQYLDNTLQAYDDTPGFLNPQDLHINNEPTWAEVGNLIKEEYSPSSTFVNNKLGAIQYFTEHDFAKGSIKHAELQADQSDVYFYEFAYSGQLAGNTEHTYPGSGNVSHVEEWIYLYWGWPVSGYPENDQLVHNRLVRIWTNFAKYHILMNITSGATTYGDTCGSDLSSMELKLAIFLCTLFLIEALSQQVTTPDGPIKGTTEQTLTGNTYYAYYSIPYAKPPIGSRRFLAPEAPDPWTDVHDGSTENPNMCFQMFIDYDDENEDCLHLNVYTRQDPTQESRNLPVLVYIYGGGFIEGNALEVSPVGELRPKFLIEEEIVFVAFNYRLGPFGFMSTGDKVIPGNAGLADQIQALKWVNRNIAAFGGDPDRITIVGQSAGAASVGYLILSPAAKGLFSGAILESGTPLDPWAYQRNQTKNTFKTASFIDSEFETSTDSQRLLEVLQNVDARQIDAAGTSFADWVGSQPDAVHRLQMQQGFYFAPVIESSVVPEYQYEALLNGNFNNVPILIGTCSEEGLTNLDGNLDDTLEGYDRTLGFLNPQDLHIQDEPTWVEVGNILKEEYSPSSSFLNNRLGGIQYFTEHDFVKGAVKHAELQSAMSDVYFYEFAYSGELAGNTQHTLPGSGNVSHVEEWLYLYWGWPVESFPEGDQLIHHRLIRIWTNFIKYRNNFSVLLYIMYACVWLRVFLHLRKPGVMLESLHRLRKASEDRSPAFRLRILSNRWIVVINNCVKMMELIPILVVLMLSLVGLEAQRVTTPDGPIQGTTQTTNSGKTFYAYYSIPYAKPPTGSRRFLASEAVDPWTEVFDGTSENPNICYQLYGDYEQENEDCLHMNVFTPQDPTAPSGSLPVMVNIHGGGFVSGSGLVSTASTGGFSPNYLLEEDVIFVSFNYRLGAFGFLSTGDDVVPGNAGLTDQILALEWMQRNIAAFGGDPDRVTIFGQSAGAASVGYMLLTPKASGLFSGAILESGSSLCPWAYQRNQTKITFKTASFVDSQFDYSTDSASLLEILQQADAKAIDNAALSFASYDGGQPNAIQRSQMQQGAYYAPIIDSFSSNPVIPSFQYESFASGSINKVPILLGICSEEGLMNLDQWLDNSLEAYDENPGTLNPQDMNINNEADWNTVGRLIKQEYSPSNTFLNNRLGAIQYFTDQDFAKSITKHAELQSEHTEVFFYEFAYTGTMGGNTEHKLAGSGNVTHTEEWAYIFGGYPLQYYPKRDQLVHNRLIKIWTNFAKYRNPTPTSEELLQNIEWPRVTAANFQYVSIGNYEDSDLKIKLILINVSLNLMEPYAILLILLLSLFDSEAQQVTTLDGPIQGTIQTTYSGRIFYAYFSIPYAKPPIGSRRFLASEPVDAWTEVFDGTSENPNICYQLYRDFDEESEDCLHMNVFTPQNSTTSFGNLPVMVNIHGGGFVSGSGLVSTATTGGFSPNYLLEEDIIFVSFNYRLGVFGFLSTGDQVIPGNAGLSDQILALKWVQRNIAAFGGDPDRVTIFGQSAGAASVGYMLLSPQAKGLFSGAILESGTSLCPFAYQRNQTKITFKTASFIDSRFDYSANASSLLEVLQQADAKLIDNAALKFSNYDGAQPNAIQRSQMQQGAYYAPVIDSFNSNPVIPSFQYESFASGSFNKVPIMLGICSEEGLMNMDRPYCTFSTNNVFHSLLLESLNDSLEAYDRNSATLNPQNMNINNEAEWNFVGSLIKQEYSPDNAFFDNRLGAIQYFTDQNFAKSLTKHAELQAQYTHVYFYEFSYTGAMGGNTKYKLEGSGNVTHTEEWPYIFRGKPLENYPENDQLVHNRLIRIWTNFAKYHNPTPTSEMLLQNIEWPRSQQVTTPDGPIQGVSETTLYNDDDQQTEDCLFLSVFTPQTSTSSNITYPVFFNIHGGGFYGGSGTLASGISPKYLLEEDVIVVIFNYRLTALGFLSTGNEVIPGNAGLTDQVLALKWIQRNIAAFGGDPQRVTIAGQSAGAKSVGYLILSPLATGLFSAGIMESGTVLSPGGFQRNHTNIAFKLGSFVDAQFNSSRDSKKLLEVLQDVDAKTVNAAGTSFANWAAQQTTRYERDQGTQGYYFTPAIDSASSNPVLPELQYEALINGNFNKVPIFVGVTSEEGLMDAPYNDVTHLKAFHDVHSLLNPQDMNISGEDDWAEVGDLIYNIYSPNGSLVDNPLGIIQYYTDQEYARGSIKHAELQSVFTDVFYYQFSYTGKLGGGNQGYPGSGNVSHVGEGSYIYFGKSLADYPETDQLISKRLVKIWTNFVKYHNPTPEKDELLQNITWPKVASEEFQFVNIGNYEETDLIVTAGRPKAPKMAFWDTVYEEYGKRPFDTY</sequence>
<dbReference type="InterPro" id="IPR019826">
    <property type="entry name" value="Carboxylesterase_B_AS"/>
</dbReference>
<protein>
    <recommendedName>
        <fullName evidence="6">Carboxylesterase type B domain-containing protein</fullName>
    </recommendedName>
</protein>
<dbReference type="ESTHER" id="denpd-n6ue67.1">
    <property type="family name" value="Carb_B_Arthropoda"/>
</dbReference>